<organism evidence="2 3">
    <name type="scientific">Nocardioides glacieisoli</name>
    <dbReference type="NCBI Taxonomy" id="1168730"/>
    <lineage>
        <taxon>Bacteria</taxon>
        <taxon>Bacillati</taxon>
        <taxon>Actinomycetota</taxon>
        <taxon>Actinomycetes</taxon>
        <taxon>Propionibacteriales</taxon>
        <taxon>Nocardioidaceae</taxon>
        <taxon>Nocardioides</taxon>
    </lineage>
</organism>
<dbReference type="AlphaFoldDB" id="A0A4Q2RLL9"/>
<keyword evidence="1" id="KW-0378">Hydrolase</keyword>
<dbReference type="Proteomes" id="UP000291838">
    <property type="component" value="Unassembled WGS sequence"/>
</dbReference>
<reference evidence="2 3" key="1">
    <citation type="submission" date="2019-01" db="EMBL/GenBank/DDBJ databases">
        <title>Novel species of Nocardioides.</title>
        <authorList>
            <person name="Liu Q."/>
            <person name="Xin Y.-H."/>
        </authorList>
    </citation>
    <scope>NUCLEOTIDE SEQUENCE [LARGE SCALE GENOMIC DNA]</scope>
    <source>
        <strain evidence="2 3">HLT3-15</strain>
    </source>
</reference>
<dbReference type="EC" id="3.2.1.-" evidence="1"/>
<comment type="similarity">
    <text evidence="1">Belongs to the glycosyl hydrolase family 6.</text>
</comment>
<dbReference type="EMBL" id="SDWS01000011">
    <property type="protein sequence ID" value="RYB88704.1"/>
    <property type="molecule type" value="Genomic_DNA"/>
</dbReference>
<dbReference type="InterPro" id="IPR016288">
    <property type="entry name" value="Beta_cellobiohydrolase"/>
</dbReference>
<accession>A0A4Q2RLL9</accession>
<dbReference type="PANTHER" id="PTHR34876">
    <property type="match status" value="1"/>
</dbReference>
<dbReference type="PANTHER" id="PTHR34876:SF4">
    <property type="entry name" value="1,4-BETA-D-GLUCAN CELLOBIOHYDROLASE C-RELATED"/>
    <property type="match status" value="1"/>
</dbReference>
<evidence type="ECO:0000256" key="1">
    <source>
        <dbReference type="RuleBase" id="RU361186"/>
    </source>
</evidence>
<dbReference type="GO" id="GO:0004553">
    <property type="term" value="F:hydrolase activity, hydrolyzing O-glycosyl compounds"/>
    <property type="evidence" value="ECO:0007669"/>
    <property type="project" value="InterPro"/>
</dbReference>
<evidence type="ECO:0000313" key="2">
    <source>
        <dbReference type="EMBL" id="RYB88704.1"/>
    </source>
</evidence>
<keyword evidence="1" id="KW-0624">Polysaccharide degradation</keyword>
<keyword evidence="1" id="KW-0326">Glycosidase</keyword>
<dbReference type="Gene3D" id="3.20.20.40">
    <property type="entry name" value="1, 4-beta cellobiohydrolase"/>
    <property type="match status" value="1"/>
</dbReference>
<dbReference type="SUPFAM" id="SSF51989">
    <property type="entry name" value="Glycosyl hydrolases family 6, cellulases"/>
    <property type="match status" value="1"/>
</dbReference>
<gene>
    <name evidence="2" type="ORF">EUA06_19625</name>
</gene>
<comment type="caution">
    <text evidence="2">The sequence shown here is derived from an EMBL/GenBank/DDBJ whole genome shotgun (WGS) entry which is preliminary data.</text>
</comment>
<keyword evidence="1" id="KW-0136">Cellulose degradation</keyword>
<dbReference type="InterPro" id="IPR036434">
    <property type="entry name" value="Beta_cellobiohydrolase_sf"/>
</dbReference>
<dbReference type="GO" id="GO:0030245">
    <property type="term" value="P:cellulose catabolic process"/>
    <property type="evidence" value="ECO:0007669"/>
    <property type="project" value="UniProtKB-KW"/>
</dbReference>
<evidence type="ECO:0000313" key="3">
    <source>
        <dbReference type="Proteomes" id="UP000291838"/>
    </source>
</evidence>
<dbReference type="PRINTS" id="PR00733">
    <property type="entry name" value="GLHYDRLASE6"/>
</dbReference>
<keyword evidence="1" id="KW-0119">Carbohydrate metabolism</keyword>
<proteinExistence type="inferred from homology"/>
<sequence length="454" mass="49162">MCSIIRQPTDNGSVVNRVVSRLAALASQPPSRDHVGGRSLPEIAKTPRALTGLPHDVRTMRLAPLVRVLAATVLVAAPLAVPAAGSGAPETPTSRSGAERARAEALPVWLAPVAPHAENPTNPLAGRLWGVYRGPQDQVWRPFTRSTGATREALATIADRPRTKWYGSFVPDRKIRSTVTSYLASAQAGNPETLAQTAVFRMKPWEGEACRRATTPAEAASYRTWISELAAGIGSAHMLVVMQPDGPFLLCAPDRAAKSALLTWATQTLSALPNTSVYIDAGAADWCENGTAQESYRCAEILKLSGIQYARGFALDSTHYNGPVENIDRGAEILELLQAAGYGEKHFIVDTAKSGRPTRWPDMVPASKKDVRNNARTCTTRTMKRCVTLGIPPTPRPADPQWGLPEPQRTIAAQYVDGFVWFGRPWLYNQADPFVASRALDMARSTPWTATGPR</sequence>
<name>A0A4Q2RLL9_9ACTN</name>
<dbReference type="OrthoDB" id="309899at2"/>
<dbReference type="Pfam" id="PF01341">
    <property type="entry name" value="Glyco_hydro_6"/>
    <property type="match status" value="1"/>
</dbReference>
<protein>
    <recommendedName>
        <fullName evidence="1">Glucanase</fullName>
        <ecNumber evidence="1">3.2.1.-</ecNumber>
    </recommendedName>
</protein>
<keyword evidence="3" id="KW-1185">Reference proteome</keyword>